<dbReference type="CDD" id="cd09110">
    <property type="entry name" value="PLDc_CLS_1"/>
    <property type="match status" value="1"/>
</dbReference>
<dbReference type="PANTHER" id="PTHR21248:SF22">
    <property type="entry name" value="PHOSPHOLIPASE D"/>
    <property type="match status" value="1"/>
</dbReference>
<dbReference type="InterPro" id="IPR027379">
    <property type="entry name" value="CLS_N"/>
</dbReference>
<keyword evidence="10 16" id="KW-1133">Transmembrane helix</keyword>
<evidence type="ECO:0000256" key="13">
    <source>
        <dbReference type="ARBA" id="ARBA00023209"/>
    </source>
</evidence>
<dbReference type="GO" id="GO:0005576">
    <property type="term" value="C:extracellular region"/>
    <property type="evidence" value="ECO:0007669"/>
    <property type="project" value="UniProtKB-SubCell"/>
</dbReference>
<dbReference type="RefSeq" id="WP_015501030.1">
    <property type="nucleotide sequence ID" value="NC_020911.1"/>
</dbReference>
<keyword evidence="4" id="KW-1003">Cell membrane</keyword>
<evidence type="ECO:0000256" key="4">
    <source>
        <dbReference type="ARBA" id="ARBA00022475"/>
    </source>
</evidence>
<evidence type="ECO:0000256" key="16">
    <source>
        <dbReference type="SAM" id="Phobius"/>
    </source>
</evidence>
<evidence type="ECO:0000256" key="1">
    <source>
        <dbReference type="ARBA" id="ARBA00003145"/>
    </source>
</evidence>
<keyword evidence="6" id="KW-0964">Secreted</keyword>
<evidence type="ECO:0000259" key="17">
    <source>
        <dbReference type="PROSITE" id="PS50035"/>
    </source>
</evidence>
<keyword evidence="5" id="KW-0444">Lipid biosynthesis</keyword>
<comment type="subcellular location">
    <subcellularLocation>
        <location evidence="3">Cell membrane</location>
        <topology evidence="3">Multi-pass membrane protein</topology>
    </subcellularLocation>
    <subcellularLocation>
        <location evidence="2">Secreted</location>
    </subcellularLocation>
</comment>
<keyword evidence="7 18" id="KW-0808">Transferase</keyword>
<accession>M9RF82</accession>
<dbReference type="InterPro" id="IPR001736">
    <property type="entry name" value="PLipase_D/transphosphatidylase"/>
</dbReference>
<gene>
    <name evidence="18" type="primary">cls</name>
    <name evidence="18" type="ORF">OAN307_c35930</name>
</gene>
<feature type="domain" description="PLD phosphodiesterase" evidence="17">
    <location>
        <begin position="215"/>
        <end position="242"/>
    </location>
</feature>
<dbReference type="PROSITE" id="PS50035">
    <property type="entry name" value="PLD"/>
    <property type="match status" value="2"/>
</dbReference>
<dbReference type="SMART" id="SM00155">
    <property type="entry name" value="PLDc"/>
    <property type="match status" value="2"/>
</dbReference>
<dbReference type="GO" id="GO:0008808">
    <property type="term" value="F:cardiolipin synthase activity"/>
    <property type="evidence" value="ECO:0007669"/>
    <property type="project" value="UniProtKB-UniRule"/>
</dbReference>
<evidence type="ECO:0000256" key="15">
    <source>
        <dbReference type="NCBIfam" id="TIGR04265"/>
    </source>
</evidence>
<dbReference type="Proteomes" id="UP000005307">
    <property type="component" value="Chromosome"/>
</dbReference>
<keyword evidence="14" id="KW-1208">Phospholipid metabolism</keyword>
<evidence type="ECO:0000256" key="3">
    <source>
        <dbReference type="ARBA" id="ARBA00004651"/>
    </source>
</evidence>
<dbReference type="EMBL" id="CP003740">
    <property type="protein sequence ID" value="AGI69066.1"/>
    <property type="molecule type" value="Genomic_DNA"/>
</dbReference>
<dbReference type="SUPFAM" id="SSF56024">
    <property type="entry name" value="Phospholipase D/nuclease"/>
    <property type="match status" value="2"/>
</dbReference>
<evidence type="ECO:0000256" key="8">
    <source>
        <dbReference type="ARBA" id="ARBA00022692"/>
    </source>
</evidence>
<organism evidence="18 19">
    <name type="scientific">Octadecabacter antarcticus 307</name>
    <dbReference type="NCBI Taxonomy" id="391626"/>
    <lineage>
        <taxon>Bacteria</taxon>
        <taxon>Pseudomonadati</taxon>
        <taxon>Pseudomonadota</taxon>
        <taxon>Alphaproteobacteria</taxon>
        <taxon>Rhodobacterales</taxon>
        <taxon>Roseobacteraceae</taxon>
        <taxon>Octadecabacter</taxon>
    </lineage>
</organism>
<dbReference type="PANTHER" id="PTHR21248">
    <property type="entry name" value="CARDIOLIPIN SYNTHASE"/>
    <property type="match status" value="1"/>
</dbReference>
<sequence>MPTPTLLQFVFGAYVVVVSIFLISENRAPKSSFAWMLLFIILPGLGLVIYLFVGRGYKAFVRKFQVKEQDAPAQIHGLLQDVRDQHDAALTRLNAENPTTARVATLVHSNANSRITTSNQITVLQDATQTYPALIAAMKQATSSIHLSYYIWNGDAFGDRLLAVLTKKVSQGVAVRILYDSVGSFPGLGWRYLLKARAAGIEIRPFSALWRIHTISYRNHRKIAVIDGITGFTGGLNIGDEHLDPPTGFARWRDTHIQLTGSVVWSLQSVFLIDWANATDEILDLGPLFPAVTQNDNAANLPIQICLSGPDTEYAAIRQLYFELIVSAKTQVLIQSPFFILDETLAEALKLKARSGVDVQVMISPKGPGQFLPYWAANTYAIEVARAGVKVHHYTSGFLHAKTVCVDGEVSSIGSANWDIRSFSINYELTAVIYDKHVAQQLVVAFHNDLADCVAFDVTQYKRRGRLLRFRDSLARLASPLL</sequence>
<protein>
    <recommendedName>
        <fullName evidence="15">Cardiolipin synthase</fullName>
        <ecNumber evidence="15">2.7.8.-</ecNumber>
    </recommendedName>
</protein>
<evidence type="ECO:0000256" key="6">
    <source>
        <dbReference type="ARBA" id="ARBA00022525"/>
    </source>
</evidence>
<proteinExistence type="predicted"/>
<dbReference type="EC" id="2.7.8.-" evidence="15"/>
<keyword evidence="9" id="KW-0677">Repeat</keyword>
<dbReference type="STRING" id="391626.OAN307_c35930"/>
<dbReference type="HOGENOM" id="CLU_038053_1_1_5"/>
<dbReference type="AlphaFoldDB" id="M9RF82"/>
<name>M9RF82_9RHOB</name>
<evidence type="ECO:0000256" key="12">
    <source>
        <dbReference type="ARBA" id="ARBA00023136"/>
    </source>
</evidence>
<reference evidence="18 19" key="1">
    <citation type="journal article" date="2013" name="PLoS ONE">
        <title>Poles Apart: Arctic and Antarctic Octadecabacter strains Share High Genome Plasticity and a New Type of Xanthorhodopsin.</title>
        <authorList>
            <person name="Vollmers J."/>
            <person name="Voget S."/>
            <person name="Dietrich S."/>
            <person name="Gollnow K."/>
            <person name="Smits M."/>
            <person name="Meyer K."/>
            <person name="Brinkhoff T."/>
            <person name="Simon M."/>
            <person name="Daniel R."/>
        </authorList>
    </citation>
    <scope>NUCLEOTIDE SEQUENCE [LARGE SCALE GENOMIC DNA]</scope>
    <source>
        <strain evidence="18 19">307</strain>
    </source>
</reference>
<evidence type="ECO:0000313" key="18">
    <source>
        <dbReference type="EMBL" id="AGI69066.1"/>
    </source>
</evidence>
<dbReference type="Gene3D" id="3.30.870.10">
    <property type="entry name" value="Endonuclease Chain A"/>
    <property type="match status" value="2"/>
</dbReference>
<evidence type="ECO:0000256" key="5">
    <source>
        <dbReference type="ARBA" id="ARBA00022516"/>
    </source>
</evidence>
<dbReference type="CDD" id="cd09112">
    <property type="entry name" value="PLDc_CLS_2"/>
    <property type="match status" value="1"/>
</dbReference>
<feature type="transmembrane region" description="Helical" evidence="16">
    <location>
        <begin position="6"/>
        <end position="23"/>
    </location>
</feature>
<dbReference type="Pfam" id="PF13396">
    <property type="entry name" value="PLDc_N"/>
    <property type="match status" value="1"/>
</dbReference>
<dbReference type="NCBIfam" id="TIGR04265">
    <property type="entry name" value="bac_cardiolipin"/>
    <property type="match status" value="1"/>
</dbReference>
<dbReference type="InterPro" id="IPR022924">
    <property type="entry name" value="Cardiolipin_synthase"/>
</dbReference>
<keyword evidence="19" id="KW-1185">Reference proteome</keyword>
<dbReference type="GO" id="GO:0032049">
    <property type="term" value="P:cardiolipin biosynthetic process"/>
    <property type="evidence" value="ECO:0007669"/>
    <property type="project" value="UniProtKB-UniRule"/>
</dbReference>
<dbReference type="InterPro" id="IPR025202">
    <property type="entry name" value="PLD-like_dom"/>
</dbReference>
<evidence type="ECO:0000256" key="14">
    <source>
        <dbReference type="ARBA" id="ARBA00023264"/>
    </source>
</evidence>
<evidence type="ECO:0000313" key="19">
    <source>
        <dbReference type="Proteomes" id="UP000005307"/>
    </source>
</evidence>
<evidence type="ECO:0000256" key="2">
    <source>
        <dbReference type="ARBA" id="ARBA00004613"/>
    </source>
</evidence>
<dbReference type="eggNOG" id="COG1502">
    <property type="taxonomic scope" value="Bacteria"/>
</dbReference>
<evidence type="ECO:0000256" key="9">
    <source>
        <dbReference type="ARBA" id="ARBA00022737"/>
    </source>
</evidence>
<feature type="transmembrane region" description="Helical" evidence="16">
    <location>
        <begin position="35"/>
        <end position="53"/>
    </location>
</feature>
<keyword evidence="11" id="KW-0443">Lipid metabolism</keyword>
<keyword evidence="13" id="KW-0594">Phospholipid biosynthesis</keyword>
<evidence type="ECO:0000256" key="11">
    <source>
        <dbReference type="ARBA" id="ARBA00023098"/>
    </source>
</evidence>
<dbReference type="KEGG" id="oat:OAN307_c35930"/>
<evidence type="ECO:0000256" key="10">
    <source>
        <dbReference type="ARBA" id="ARBA00022989"/>
    </source>
</evidence>
<feature type="domain" description="PLD phosphodiesterase" evidence="17">
    <location>
        <begin position="395"/>
        <end position="422"/>
    </location>
</feature>
<evidence type="ECO:0000256" key="7">
    <source>
        <dbReference type="ARBA" id="ARBA00022679"/>
    </source>
</evidence>
<comment type="function">
    <text evidence="1">Could be a virulence factor.</text>
</comment>
<dbReference type="Pfam" id="PF13091">
    <property type="entry name" value="PLDc_2"/>
    <property type="match status" value="2"/>
</dbReference>
<keyword evidence="8 16" id="KW-0812">Transmembrane</keyword>
<dbReference type="GO" id="GO:0005886">
    <property type="term" value="C:plasma membrane"/>
    <property type="evidence" value="ECO:0007669"/>
    <property type="project" value="UniProtKB-SubCell"/>
</dbReference>
<keyword evidence="12 16" id="KW-0472">Membrane</keyword>